<keyword evidence="3" id="KW-0336">GPI-anchor</keyword>
<dbReference type="GO" id="GO:0005886">
    <property type="term" value="C:plasma membrane"/>
    <property type="evidence" value="ECO:0007669"/>
    <property type="project" value="UniProtKB-SubCell"/>
</dbReference>
<evidence type="ECO:0000256" key="1">
    <source>
        <dbReference type="ARBA" id="ARBA00001941"/>
    </source>
</evidence>
<feature type="domain" description="NodB homology" evidence="10">
    <location>
        <begin position="77"/>
        <end position="261"/>
    </location>
</feature>
<feature type="signal peptide" evidence="9">
    <location>
        <begin position="1"/>
        <end position="21"/>
    </location>
</feature>
<dbReference type="PANTHER" id="PTHR46471:SF2">
    <property type="entry name" value="CHITIN DEACETYLASE-RELATED"/>
    <property type="match status" value="1"/>
</dbReference>
<keyword evidence="5 9" id="KW-0732">Signal</keyword>
<proteinExistence type="predicted"/>
<evidence type="ECO:0000256" key="9">
    <source>
        <dbReference type="SAM" id="SignalP"/>
    </source>
</evidence>
<dbReference type="Gene3D" id="3.20.20.370">
    <property type="entry name" value="Glycoside hydrolase/deacetylase"/>
    <property type="match status" value="1"/>
</dbReference>
<dbReference type="GO" id="GO:0005975">
    <property type="term" value="P:carbohydrate metabolic process"/>
    <property type="evidence" value="ECO:0007669"/>
    <property type="project" value="InterPro"/>
</dbReference>
<keyword evidence="12" id="KW-1185">Reference proteome</keyword>
<sequence length="299" mass="32690">MLALKSTILAAFAACIGTAAASSTPDFPPLSPLVRADLERRDPSEYQLFHNNHEERSGNLSRRAVIPGAIQRCNTHACLSLTFDDGPYNYHQKLTDQVLSIGAKPTFFVNGNNYQCIYDEAAVAALKYSYSRGAQICSHTWSHPDIMTISRAQLDKQVQFVEDALYKILGVVPACIRPPYGSADDATISYLNNKWGLQVVLWNADTKDADGAAVSYSLNQYRALKAPKHVIILNHETVPTTSSKVIPRALQIVQDNGYQGVDMGTVAQTVGFSPYKVVGKPGKRDSTWTCAGKPQPGQN</sequence>
<evidence type="ECO:0000256" key="8">
    <source>
        <dbReference type="ARBA" id="ARBA00023288"/>
    </source>
</evidence>
<organism evidence="11 12">
    <name type="scientific">Tilletia horrida</name>
    <dbReference type="NCBI Taxonomy" id="155126"/>
    <lineage>
        <taxon>Eukaryota</taxon>
        <taxon>Fungi</taxon>
        <taxon>Dikarya</taxon>
        <taxon>Basidiomycota</taxon>
        <taxon>Ustilaginomycotina</taxon>
        <taxon>Exobasidiomycetes</taxon>
        <taxon>Tilletiales</taxon>
        <taxon>Tilletiaceae</taxon>
        <taxon>Tilletia</taxon>
    </lineage>
</organism>
<dbReference type="InterPro" id="IPR011330">
    <property type="entry name" value="Glyco_hydro/deAcase_b/a-brl"/>
</dbReference>
<evidence type="ECO:0000313" key="11">
    <source>
        <dbReference type="EMBL" id="KAK0520141.1"/>
    </source>
</evidence>
<evidence type="ECO:0000313" key="12">
    <source>
        <dbReference type="Proteomes" id="UP001176521"/>
    </source>
</evidence>
<keyword evidence="3" id="KW-0325">Glycoprotein</keyword>
<name>A0AAN6G4D1_9BASI</name>
<dbReference type="GO" id="GO:0016810">
    <property type="term" value="F:hydrolase activity, acting on carbon-nitrogen (but not peptide) bonds"/>
    <property type="evidence" value="ECO:0007669"/>
    <property type="project" value="InterPro"/>
</dbReference>
<evidence type="ECO:0000259" key="10">
    <source>
        <dbReference type="PROSITE" id="PS51677"/>
    </source>
</evidence>
<dbReference type="PANTHER" id="PTHR46471">
    <property type="entry name" value="CHITIN DEACETYLASE"/>
    <property type="match status" value="1"/>
</dbReference>
<keyword evidence="4" id="KW-0479">Metal-binding</keyword>
<keyword evidence="7" id="KW-0119">Carbohydrate metabolism</keyword>
<comment type="cofactor">
    <cofactor evidence="1">
        <name>Co(2+)</name>
        <dbReference type="ChEBI" id="CHEBI:48828"/>
    </cofactor>
</comment>
<keyword evidence="6" id="KW-0378">Hydrolase</keyword>
<dbReference type="EMBL" id="JAPDMQ010000841">
    <property type="protein sequence ID" value="KAK0520141.1"/>
    <property type="molecule type" value="Genomic_DNA"/>
</dbReference>
<feature type="chain" id="PRO_5042883211" description="NodB homology domain-containing protein" evidence="9">
    <location>
        <begin position="22"/>
        <end position="299"/>
    </location>
</feature>
<comment type="subcellular location">
    <subcellularLocation>
        <location evidence="2">Cell membrane</location>
        <topology evidence="2">Lipid-anchor</topology>
        <topology evidence="2">GPI-anchor</topology>
    </subcellularLocation>
</comment>
<dbReference type="GO" id="GO:0046872">
    <property type="term" value="F:metal ion binding"/>
    <property type="evidence" value="ECO:0007669"/>
    <property type="project" value="UniProtKB-KW"/>
</dbReference>
<evidence type="ECO:0000256" key="4">
    <source>
        <dbReference type="ARBA" id="ARBA00022723"/>
    </source>
</evidence>
<accession>A0AAN6G4D1</accession>
<evidence type="ECO:0000256" key="7">
    <source>
        <dbReference type="ARBA" id="ARBA00023277"/>
    </source>
</evidence>
<gene>
    <name evidence="11" type="ORF">OC842_007200</name>
</gene>
<evidence type="ECO:0000256" key="2">
    <source>
        <dbReference type="ARBA" id="ARBA00004609"/>
    </source>
</evidence>
<protein>
    <recommendedName>
        <fullName evidence="10">NodB homology domain-containing protein</fullName>
    </recommendedName>
</protein>
<keyword evidence="3" id="KW-0472">Membrane</keyword>
<dbReference type="AlphaFoldDB" id="A0AAN6G4D1"/>
<comment type="caution">
    <text evidence="11">The sequence shown here is derived from an EMBL/GenBank/DDBJ whole genome shotgun (WGS) entry which is preliminary data.</text>
</comment>
<dbReference type="Proteomes" id="UP001176521">
    <property type="component" value="Unassembled WGS sequence"/>
</dbReference>
<dbReference type="GO" id="GO:0098552">
    <property type="term" value="C:side of membrane"/>
    <property type="evidence" value="ECO:0007669"/>
    <property type="project" value="UniProtKB-KW"/>
</dbReference>
<evidence type="ECO:0000256" key="3">
    <source>
        <dbReference type="ARBA" id="ARBA00022622"/>
    </source>
</evidence>
<dbReference type="SUPFAM" id="SSF88713">
    <property type="entry name" value="Glycoside hydrolase/deacetylase"/>
    <property type="match status" value="1"/>
</dbReference>
<reference evidence="11" key="1">
    <citation type="journal article" date="2023" name="PhytoFront">
        <title>Draft Genome Resources of Seven Strains of Tilletia horrida, Causal Agent of Kernel Smut of Rice.</title>
        <authorList>
            <person name="Khanal S."/>
            <person name="Antony Babu S."/>
            <person name="Zhou X.G."/>
        </authorList>
    </citation>
    <scope>NUCLEOTIDE SEQUENCE</scope>
    <source>
        <strain evidence="11">TX3</strain>
    </source>
</reference>
<evidence type="ECO:0000256" key="6">
    <source>
        <dbReference type="ARBA" id="ARBA00022801"/>
    </source>
</evidence>
<keyword evidence="8" id="KW-0449">Lipoprotein</keyword>
<dbReference type="PROSITE" id="PS51677">
    <property type="entry name" value="NODB"/>
    <property type="match status" value="1"/>
</dbReference>
<dbReference type="InterPro" id="IPR002509">
    <property type="entry name" value="NODB_dom"/>
</dbReference>
<evidence type="ECO:0000256" key="5">
    <source>
        <dbReference type="ARBA" id="ARBA00022729"/>
    </source>
</evidence>
<dbReference type="Pfam" id="PF01522">
    <property type="entry name" value="Polysacc_deac_1"/>
    <property type="match status" value="1"/>
</dbReference>